<dbReference type="Gene3D" id="2.10.110.10">
    <property type="entry name" value="Cysteine Rich Protein"/>
    <property type="match status" value="2"/>
</dbReference>
<feature type="compositionally biased region" description="Low complexity" evidence="4">
    <location>
        <begin position="316"/>
        <end position="330"/>
    </location>
</feature>
<dbReference type="STRING" id="1081109.A0A166VB80"/>
<dbReference type="GO" id="GO:0046872">
    <property type="term" value="F:metal ion binding"/>
    <property type="evidence" value="ECO:0007669"/>
    <property type="project" value="UniProtKB-KW"/>
</dbReference>
<feature type="compositionally biased region" description="Basic and acidic residues" evidence="4">
    <location>
        <begin position="186"/>
        <end position="212"/>
    </location>
</feature>
<protein>
    <submittedName>
        <fullName evidence="6">LIM domain-containing protein</fullName>
    </submittedName>
</protein>
<feature type="domain" description="LIM zinc-binding" evidence="5">
    <location>
        <begin position="449"/>
        <end position="512"/>
    </location>
</feature>
<evidence type="ECO:0000256" key="1">
    <source>
        <dbReference type="ARBA" id="ARBA00022723"/>
    </source>
</evidence>
<keyword evidence="3" id="KW-0440">LIM domain</keyword>
<organism evidence="6 7">
    <name type="scientific">Moelleriella libera RCEF 2490</name>
    <dbReference type="NCBI Taxonomy" id="1081109"/>
    <lineage>
        <taxon>Eukaryota</taxon>
        <taxon>Fungi</taxon>
        <taxon>Dikarya</taxon>
        <taxon>Ascomycota</taxon>
        <taxon>Pezizomycotina</taxon>
        <taxon>Sordariomycetes</taxon>
        <taxon>Hypocreomycetidae</taxon>
        <taxon>Hypocreales</taxon>
        <taxon>Clavicipitaceae</taxon>
        <taxon>Moelleriella</taxon>
    </lineage>
</organism>
<dbReference type="CDD" id="cd09397">
    <property type="entry name" value="LIM1_UF1"/>
    <property type="match status" value="1"/>
</dbReference>
<feature type="compositionally biased region" description="Basic and acidic residues" evidence="4">
    <location>
        <begin position="406"/>
        <end position="419"/>
    </location>
</feature>
<dbReference type="PANTHER" id="PTHR24216:SF65">
    <property type="entry name" value="PAXILLIN-LIKE PROTEIN 1"/>
    <property type="match status" value="1"/>
</dbReference>
<feature type="region of interest" description="Disordered" evidence="4">
    <location>
        <begin position="591"/>
        <end position="647"/>
    </location>
</feature>
<name>A0A166VB80_9HYPO</name>
<dbReference type="CDD" id="cd08368">
    <property type="entry name" value="LIM"/>
    <property type="match status" value="1"/>
</dbReference>
<accession>A0A166VB80</accession>
<dbReference type="FunFam" id="2.10.110.10:FF:000105">
    <property type="entry name" value="Similar to LIM domain-containing protein"/>
    <property type="match status" value="1"/>
</dbReference>
<feature type="compositionally biased region" description="Low complexity" evidence="4">
    <location>
        <begin position="393"/>
        <end position="404"/>
    </location>
</feature>
<keyword evidence="2 3" id="KW-0862">Zinc</keyword>
<dbReference type="SMART" id="SM00132">
    <property type="entry name" value="LIM"/>
    <property type="match status" value="2"/>
</dbReference>
<feature type="compositionally biased region" description="Polar residues" evidence="4">
    <location>
        <begin position="67"/>
        <end position="76"/>
    </location>
</feature>
<dbReference type="PROSITE" id="PS50023">
    <property type="entry name" value="LIM_DOMAIN_2"/>
    <property type="match status" value="2"/>
</dbReference>
<feature type="region of interest" description="Disordered" evidence="4">
    <location>
        <begin position="35"/>
        <end position="449"/>
    </location>
</feature>
<dbReference type="AlphaFoldDB" id="A0A166VB80"/>
<keyword evidence="1 3" id="KW-0479">Metal-binding</keyword>
<dbReference type="InterPro" id="IPR001781">
    <property type="entry name" value="Znf_LIM"/>
</dbReference>
<feature type="compositionally biased region" description="Basic and acidic residues" evidence="4">
    <location>
        <begin position="370"/>
        <end position="380"/>
    </location>
</feature>
<gene>
    <name evidence="6" type="ORF">AAL_00935</name>
</gene>
<feature type="compositionally biased region" description="Basic and acidic residues" evidence="4">
    <location>
        <begin position="120"/>
        <end position="129"/>
    </location>
</feature>
<dbReference type="GO" id="GO:0030695">
    <property type="term" value="F:GTPase regulator activity"/>
    <property type="evidence" value="ECO:0007669"/>
    <property type="project" value="UniProtKB-ARBA"/>
</dbReference>
<dbReference type="EMBL" id="AZGY01000001">
    <property type="protein sequence ID" value="OAA33470.1"/>
    <property type="molecule type" value="Genomic_DNA"/>
</dbReference>
<dbReference type="Proteomes" id="UP000078544">
    <property type="component" value="Unassembled WGS sequence"/>
</dbReference>
<evidence type="ECO:0000313" key="7">
    <source>
        <dbReference type="Proteomes" id="UP000078544"/>
    </source>
</evidence>
<comment type="caution">
    <text evidence="6">The sequence shown here is derived from an EMBL/GenBank/DDBJ whole genome shotgun (WGS) entry which is preliminary data.</text>
</comment>
<evidence type="ECO:0000259" key="5">
    <source>
        <dbReference type="PROSITE" id="PS50023"/>
    </source>
</evidence>
<proteinExistence type="predicted"/>
<feature type="compositionally biased region" description="Polar residues" evidence="4">
    <location>
        <begin position="331"/>
        <end position="344"/>
    </location>
</feature>
<dbReference type="OrthoDB" id="1112565at2759"/>
<keyword evidence="7" id="KW-1185">Reference proteome</keyword>
<feature type="compositionally biased region" description="Polar residues" evidence="4">
    <location>
        <begin position="84"/>
        <end position="116"/>
    </location>
</feature>
<sequence>MALPRESTFMPTIKCSICGNQVEISRMGDHICGAPVPELSPPPENDEVFGRHPGKSLRNKYERTPSPVETGSSGNTLMHRGQLTPVSQPSYSRSTSPVRQEKSYNTNAQDSRSTSHARNRSQDLWEERTAAASRRPGGYGGFGESRKETSDRYGADSFMSRRNNAATAPNDPSQRPPASAKNAFPSRKESLDKWPSPAEERIAPPVPRKDGYEGFGPPRGLKKENQGYMSRSETVPILSPRNDLPEPQSPSMGGPYSNQTGTNGGYGHARKKSMGPDTTRRPPPRTSLLSEPKRRNADSVDLAAEFGVRNPYHTPSESSSSGYSDFSSSSQTTAATSPDRSQFFKSDRDWEMGKYGQPEDDNRPSASRPDAPRRTADVDGRSGGAPSGNYRAPPSSSGYLSSPGKDYNEPYKTRRDDSATGRMGPPPPRRQNAWDRQPPPARAPAPSRGNCKACGIAITGKSISSADGRLTGKYHKTCFVCTTCSEPFSSSVFYVLDDKPYCGQHYHKLNNSLCGSCGSGIEGHFAEDEAKVKYHVDCFRCLDCGESLADGYFEVDGRAYCERDAWKRVQSQPYAEPEISQAGASYGAVNARTSKGLPSRPSRRAGQETKPFPPLPAGLPNNDRLGVGSDRRLRMNKRMTRLGNMKF</sequence>
<evidence type="ECO:0000256" key="3">
    <source>
        <dbReference type="PROSITE-ProRule" id="PRU00125"/>
    </source>
</evidence>
<dbReference type="SUPFAM" id="SSF57716">
    <property type="entry name" value="Glucocorticoid receptor-like (DNA-binding domain)"/>
    <property type="match status" value="1"/>
</dbReference>
<feature type="compositionally biased region" description="Polar residues" evidence="4">
    <location>
        <begin position="160"/>
        <end position="173"/>
    </location>
</feature>
<dbReference type="Pfam" id="PF00412">
    <property type="entry name" value="LIM"/>
    <property type="match status" value="2"/>
</dbReference>
<evidence type="ECO:0000256" key="2">
    <source>
        <dbReference type="ARBA" id="ARBA00022833"/>
    </source>
</evidence>
<reference evidence="6 7" key="1">
    <citation type="journal article" date="2016" name="Genome Biol. Evol.">
        <title>Divergent and convergent evolution of fungal pathogenicity.</title>
        <authorList>
            <person name="Shang Y."/>
            <person name="Xiao G."/>
            <person name="Zheng P."/>
            <person name="Cen K."/>
            <person name="Zhan S."/>
            <person name="Wang C."/>
        </authorList>
    </citation>
    <scope>NUCLEOTIDE SEQUENCE [LARGE SCALE GENOMIC DNA]</scope>
    <source>
        <strain evidence="6 7">RCEF 2490</strain>
    </source>
</reference>
<dbReference type="PROSITE" id="PS00478">
    <property type="entry name" value="LIM_DOMAIN_1"/>
    <property type="match status" value="1"/>
</dbReference>
<evidence type="ECO:0000313" key="6">
    <source>
        <dbReference type="EMBL" id="OAA33470.1"/>
    </source>
</evidence>
<feature type="compositionally biased region" description="Basic and acidic residues" evidence="4">
    <location>
        <begin position="144"/>
        <end position="154"/>
    </location>
</feature>
<feature type="domain" description="LIM zinc-binding" evidence="5">
    <location>
        <begin position="513"/>
        <end position="571"/>
    </location>
</feature>
<dbReference type="PANTHER" id="PTHR24216">
    <property type="entry name" value="PAXILLIN-RELATED"/>
    <property type="match status" value="1"/>
</dbReference>
<evidence type="ECO:0000256" key="4">
    <source>
        <dbReference type="SAM" id="MobiDB-lite"/>
    </source>
</evidence>